<gene>
    <name evidence="3" type="ORF">ACFQU8_03665</name>
</gene>
<feature type="signal peptide" evidence="1">
    <location>
        <begin position="1"/>
        <end position="24"/>
    </location>
</feature>
<dbReference type="Pfam" id="PF13115">
    <property type="entry name" value="YtkA"/>
    <property type="match status" value="1"/>
</dbReference>
<protein>
    <submittedName>
        <fullName evidence="3">FixH family protein</fullName>
    </submittedName>
</protein>
<evidence type="ECO:0000313" key="3">
    <source>
        <dbReference type="EMBL" id="MFC7746338.1"/>
    </source>
</evidence>
<evidence type="ECO:0000259" key="2">
    <source>
        <dbReference type="Pfam" id="PF13115"/>
    </source>
</evidence>
<feature type="domain" description="YtkA-like" evidence="2">
    <location>
        <begin position="36"/>
        <end position="117"/>
    </location>
</feature>
<sequence>MKKYIWAALIILTLALLSACSSEGSDSTADDEHEEPAALHVDFDPPETAEAGETVTLKATVTYGDELVKDAEEVQFEYWKQDHKDSSSMVQAANQGNGIYTADVTFEDNAVYEIYAHTSARELHTMPKEAIVVGDAEENSDTANGSDNH</sequence>
<comment type="caution">
    <text evidence="3">The sequence shown here is derived from an EMBL/GenBank/DDBJ whole genome shotgun (WGS) entry which is preliminary data.</text>
</comment>
<dbReference type="InterPro" id="IPR032693">
    <property type="entry name" value="YtkA-like_dom"/>
</dbReference>
<keyword evidence="4" id="KW-1185">Reference proteome</keyword>
<feature type="chain" id="PRO_5045142965" evidence="1">
    <location>
        <begin position="25"/>
        <end position="149"/>
    </location>
</feature>
<proteinExistence type="predicted"/>
<reference evidence="4" key="1">
    <citation type="journal article" date="2019" name="Int. J. Syst. Evol. Microbiol.">
        <title>The Global Catalogue of Microorganisms (GCM) 10K type strain sequencing project: providing services to taxonomists for standard genome sequencing and annotation.</title>
        <authorList>
            <consortium name="The Broad Institute Genomics Platform"/>
            <consortium name="The Broad Institute Genome Sequencing Center for Infectious Disease"/>
            <person name="Wu L."/>
            <person name="Ma J."/>
        </authorList>
    </citation>
    <scope>NUCLEOTIDE SEQUENCE [LARGE SCALE GENOMIC DNA]</scope>
    <source>
        <strain evidence="4">JCM 30234</strain>
    </source>
</reference>
<name>A0ABW2UW54_9BACI</name>
<dbReference type="Proteomes" id="UP001596620">
    <property type="component" value="Unassembled WGS sequence"/>
</dbReference>
<organism evidence="3 4">
    <name type="scientific">Lentibacillus kimchii</name>
    <dbReference type="NCBI Taxonomy" id="1542911"/>
    <lineage>
        <taxon>Bacteria</taxon>
        <taxon>Bacillati</taxon>
        <taxon>Bacillota</taxon>
        <taxon>Bacilli</taxon>
        <taxon>Bacillales</taxon>
        <taxon>Bacillaceae</taxon>
        <taxon>Lentibacillus</taxon>
    </lineage>
</organism>
<dbReference type="PROSITE" id="PS51257">
    <property type="entry name" value="PROKAR_LIPOPROTEIN"/>
    <property type="match status" value="1"/>
</dbReference>
<keyword evidence="1" id="KW-0732">Signal</keyword>
<evidence type="ECO:0000256" key="1">
    <source>
        <dbReference type="SAM" id="SignalP"/>
    </source>
</evidence>
<evidence type="ECO:0000313" key="4">
    <source>
        <dbReference type="Proteomes" id="UP001596620"/>
    </source>
</evidence>
<dbReference type="EMBL" id="JBHTGR010000005">
    <property type="protein sequence ID" value="MFC7746338.1"/>
    <property type="molecule type" value="Genomic_DNA"/>
</dbReference>
<accession>A0ABW2UW54</accession>
<dbReference type="RefSeq" id="WP_382357822.1">
    <property type="nucleotide sequence ID" value="NZ_JBHTGR010000005.1"/>
</dbReference>